<protein>
    <recommendedName>
        <fullName evidence="3">DUF945 domain-containing protein</fullName>
    </recommendedName>
</protein>
<keyword evidence="1" id="KW-1133">Transmembrane helix</keyword>
<evidence type="ECO:0000256" key="1">
    <source>
        <dbReference type="SAM" id="Phobius"/>
    </source>
</evidence>
<proteinExistence type="predicted"/>
<dbReference type="AlphaFoldDB" id="A0A212J886"/>
<keyword evidence="1" id="KW-0472">Membrane</keyword>
<evidence type="ECO:0000313" key="2">
    <source>
        <dbReference type="EMBL" id="SBV95662.1"/>
    </source>
</evidence>
<reference evidence="2" key="1">
    <citation type="submission" date="2016-04" db="EMBL/GenBank/DDBJ databases">
        <authorList>
            <person name="Evans L.H."/>
            <person name="Alamgir A."/>
            <person name="Owens N."/>
            <person name="Weber N.D."/>
            <person name="Virtaneva K."/>
            <person name="Barbian K."/>
            <person name="Babar A."/>
            <person name="Rosenke K."/>
        </authorList>
    </citation>
    <scope>NUCLEOTIDE SEQUENCE</scope>
    <source>
        <strain evidence="2">86</strain>
    </source>
</reference>
<organism evidence="2">
    <name type="scientific">uncultured delta proteobacterium</name>
    <dbReference type="NCBI Taxonomy" id="34034"/>
    <lineage>
        <taxon>Bacteria</taxon>
        <taxon>Deltaproteobacteria</taxon>
        <taxon>environmental samples</taxon>
    </lineage>
</organism>
<feature type="transmembrane region" description="Helical" evidence="1">
    <location>
        <begin position="6"/>
        <end position="24"/>
    </location>
</feature>
<evidence type="ECO:0008006" key="3">
    <source>
        <dbReference type="Google" id="ProtNLM"/>
    </source>
</evidence>
<dbReference type="EMBL" id="FLUQ01000001">
    <property type="protein sequence ID" value="SBV95662.1"/>
    <property type="molecule type" value="Genomic_DNA"/>
</dbReference>
<keyword evidence="1" id="KW-0812">Transmembrane</keyword>
<sequence>MSKRKIGIIIGAVCLLAIGGGFIAKMQFESKVRGGIEDFLASLPPSVSAKAEKIDVSFFEKSVTLTNLKGVYNLPLRQEGKETTIPMAFSSERITATGVNMDGFKEGAGVAKLIDSLTCVNTTVDSSVAKSSIESYVVENISGDFTQLHTAIEKALPALMAAGAATDFPASSEDAQRLMGAAAGILKAYETLHIGKSSIKNYTYVVDVNGEKLDMVIEAADAADYSIRKMGPFSMRNVKAAYNGAPILDMESLTSDEILLPSFTGLFEMLAKDPFPMPHMVQEAFKGQTFSIKNMRVKNMNVRHPMLKDRVLFSLADTNFNYMAETAHTMDFSFNNLNIDRSLLAAQSQLPEQVFASLPETITLEGSVQQVTTPKEKNTFDIDCKKIFLKGTGMGEATLSFAVNDLNLMALAMGMPNRSALKKYDIALTDQGASEVFFAIEGFYDDNTAEQARAKELESLRAQIEVEQSQAGKDILNGLVNFLEKSGGTLQIVVQPESPSTLEQLMQAYMMNPAALGLTVTFTPGK</sequence>
<name>A0A212J886_9DELT</name>
<gene>
    <name evidence="2" type="ORF">KL86DPRO_10908</name>
</gene>
<accession>A0A212J886</accession>